<name>A0A0W0VWC1_9GAMM</name>
<evidence type="ECO:0000313" key="2">
    <source>
        <dbReference type="Proteomes" id="UP000054908"/>
    </source>
</evidence>
<dbReference type="PATRIC" id="fig|466.6.peg.2978"/>
<gene>
    <name evidence="1" type="ORF">Lmac_2783</name>
</gene>
<comment type="caution">
    <text evidence="1">The sequence shown here is derived from an EMBL/GenBank/DDBJ whole genome shotgun (WGS) entry which is preliminary data.</text>
</comment>
<dbReference type="EMBL" id="LNYL01000051">
    <property type="protein sequence ID" value="KTD23910.1"/>
    <property type="molecule type" value="Genomic_DNA"/>
</dbReference>
<protein>
    <submittedName>
        <fullName evidence="1">Uncharacterized protein</fullName>
    </submittedName>
</protein>
<accession>A0A0W0VWC1</accession>
<organism evidence="1 2">
    <name type="scientific">Legionella maceachernii</name>
    <dbReference type="NCBI Taxonomy" id="466"/>
    <lineage>
        <taxon>Bacteria</taxon>
        <taxon>Pseudomonadati</taxon>
        <taxon>Pseudomonadota</taxon>
        <taxon>Gammaproteobacteria</taxon>
        <taxon>Legionellales</taxon>
        <taxon>Legionellaceae</taxon>
        <taxon>Legionella</taxon>
    </lineage>
</organism>
<proteinExistence type="predicted"/>
<dbReference type="AlphaFoldDB" id="A0A0W0VWC1"/>
<keyword evidence="2" id="KW-1185">Reference proteome</keyword>
<evidence type="ECO:0000313" key="1">
    <source>
        <dbReference type="EMBL" id="KTD23910.1"/>
    </source>
</evidence>
<dbReference type="STRING" id="466.Lmac_2783"/>
<reference evidence="1 2" key="1">
    <citation type="submission" date="2015-11" db="EMBL/GenBank/DDBJ databases">
        <title>Genomic analysis of 38 Legionella species identifies large and diverse effector repertoires.</title>
        <authorList>
            <person name="Burstein D."/>
            <person name="Amaro F."/>
            <person name="Zusman T."/>
            <person name="Lifshitz Z."/>
            <person name="Cohen O."/>
            <person name="Gilbert J.A."/>
            <person name="Pupko T."/>
            <person name="Shuman H.A."/>
            <person name="Segal G."/>
        </authorList>
    </citation>
    <scope>NUCLEOTIDE SEQUENCE [LARGE SCALE GENOMIC DNA]</scope>
    <source>
        <strain evidence="1 2">PX-1-G2-E2</strain>
    </source>
</reference>
<sequence length="60" mass="7251">MLILLNPIFEADLLPEQYGFRARVDAKMAIRRVYFHITDFKRTKNGHIYDVDFREEYQDA</sequence>
<dbReference type="RefSeq" id="WP_058453471.1">
    <property type="nucleotide sequence ID" value="NZ_LNYL01000051.1"/>
</dbReference>
<dbReference type="Proteomes" id="UP000054908">
    <property type="component" value="Unassembled WGS sequence"/>
</dbReference>
<dbReference type="OrthoDB" id="9793236at2"/>